<dbReference type="GO" id="GO:0008180">
    <property type="term" value="C:COP9 signalosome"/>
    <property type="evidence" value="ECO:0007669"/>
    <property type="project" value="UniProtKB-KW"/>
</dbReference>
<name>A0A3F3QDU8_9EURO</name>
<dbReference type="Proteomes" id="UP000253729">
    <property type="component" value="Unassembled WGS sequence"/>
</dbReference>
<dbReference type="AlphaFoldDB" id="A0A3F3QDU8"/>
<keyword evidence="6" id="KW-1185">Reference proteome</keyword>
<evidence type="ECO:0000256" key="3">
    <source>
        <dbReference type="SAM" id="MobiDB-lite"/>
    </source>
</evidence>
<dbReference type="GeneID" id="38133390"/>
<dbReference type="PANTHER" id="PTHR15350">
    <property type="entry name" value="COP9 SIGNALOSOME COMPLEX SUBUNIT 7/DENDRITIC CELL PROTEIN GA17"/>
    <property type="match status" value="1"/>
</dbReference>
<feature type="domain" description="PCI" evidence="4">
    <location>
        <begin position="104"/>
        <end position="265"/>
    </location>
</feature>
<dbReference type="STRING" id="1341132.A0A3F3QDU8"/>
<sequence>MSLTSEDEITVRTCIPLFASGANTRGTSSLPLIPSSSLSITSTSAPLSSLHSITINGARITATHTVIHLPTNHLNPPYQSKHPNLTTHHSPPHPHNNNHKMDQIHTRALEALQPFIHLATSNSATSPRFITNLITNATSNPHTYVFAELLTTPAIQSLRDPNTPAEYASYLTLLEIFAWGTWQDYQSTPNLPPLNDAQTLKLRLLSLLSLSTTTNPLTYNTLMTALSITQPSELESLVIKAIYASLITARLSPASNPPTVNVTSVAPLRDVKPESLGKMIDILTAWETRCGDVIGDIEAEIIRIKTESARRRAEEREKEVLFEKALAGWGAKMDEKKVGGG</sequence>
<evidence type="ECO:0000259" key="4">
    <source>
        <dbReference type="PROSITE" id="PS50250"/>
    </source>
</evidence>
<reference evidence="5 6" key="1">
    <citation type="submission" date="2018-07" db="EMBL/GenBank/DDBJ databases">
        <title>The genomes of Aspergillus section Nigri reveals drivers in fungal speciation.</title>
        <authorList>
            <consortium name="DOE Joint Genome Institute"/>
            <person name="Vesth T.C."/>
            <person name="Nybo J."/>
            <person name="Theobald S."/>
            <person name="Brandl J."/>
            <person name="Frisvad J.C."/>
            <person name="Nielsen K.F."/>
            <person name="Lyhne E.K."/>
            <person name="Kogle M.E."/>
            <person name="Kuo A."/>
            <person name="Riley R."/>
            <person name="Clum A."/>
            <person name="Nolan M."/>
            <person name="Lipzen A."/>
            <person name="Salamov A."/>
            <person name="Henrissat B."/>
            <person name="Wiebenga A."/>
            <person name="De vries R.P."/>
            <person name="Grigoriev I.V."/>
            <person name="Mortensen U.H."/>
            <person name="Andersen M.R."/>
            <person name="Baker S.E."/>
        </authorList>
    </citation>
    <scope>NUCLEOTIDE SEQUENCE [LARGE SCALE GENOMIC DNA]</scope>
    <source>
        <strain evidence="5 6">CBS 139.54b</strain>
    </source>
</reference>
<dbReference type="RefSeq" id="XP_026630034.1">
    <property type="nucleotide sequence ID" value="XM_026765034.1"/>
</dbReference>
<comment type="similarity">
    <text evidence="1">Belongs to the CSN7/EIF3M family. CSN7 subfamily.</text>
</comment>
<feature type="region of interest" description="Disordered" evidence="3">
    <location>
        <begin position="76"/>
        <end position="100"/>
    </location>
</feature>
<dbReference type="Pfam" id="PF01399">
    <property type="entry name" value="PCI"/>
    <property type="match status" value="1"/>
</dbReference>
<protein>
    <recommendedName>
        <fullName evidence="4">PCI domain-containing protein</fullName>
    </recommendedName>
</protein>
<keyword evidence="2" id="KW-0736">Signalosome</keyword>
<evidence type="ECO:0000313" key="6">
    <source>
        <dbReference type="Proteomes" id="UP000253729"/>
    </source>
</evidence>
<dbReference type="InterPro" id="IPR000717">
    <property type="entry name" value="PCI_dom"/>
</dbReference>
<proteinExistence type="inferred from homology"/>
<dbReference type="PANTHER" id="PTHR15350:SF5">
    <property type="entry name" value="COP9 SIGNALOSOME COMPLEX SUBUNIT 7"/>
    <property type="match status" value="1"/>
</dbReference>
<dbReference type="PROSITE" id="PS50250">
    <property type="entry name" value="PCI"/>
    <property type="match status" value="1"/>
</dbReference>
<gene>
    <name evidence="5" type="ORF">BDQ94DRAFT_137300</name>
</gene>
<dbReference type="EMBL" id="KZ852036">
    <property type="protein sequence ID" value="RDH37012.1"/>
    <property type="molecule type" value="Genomic_DNA"/>
</dbReference>
<evidence type="ECO:0000256" key="2">
    <source>
        <dbReference type="ARBA" id="ARBA00022790"/>
    </source>
</evidence>
<dbReference type="Pfam" id="PF22061">
    <property type="entry name" value="CSN7_HB_subdom"/>
    <property type="match status" value="1"/>
</dbReference>
<organism evidence="5 6">
    <name type="scientific">Aspergillus welwitschiae</name>
    <dbReference type="NCBI Taxonomy" id="1341132"/>
    <lineage>
        <taxon>Eukaryota</taxon>
        <taxon>Fungi</taxon>
        <taxon>Dikarya</taxon>
        <taxon>Ascomycota</taxon>
        <taxon>Pezizomycotina</taxon>
        <taxon>Eurotiomycetes</taxon>
        <taxon>Eurotiomycetidae</taxon>
        <taxon>Eurotiales</taxon>
        <taxon>Aspergillaceae</taxon>
        <taxon>Aspergillus</taxon>
        <taxon>Aspergillus subgen. Circumdati</taxon>
    </lineage>
</organism>
<dbReference type="InterPro" id="IPR045237">
    <property type="entry name" value="COPS7/eIF3m"/>
</dbReference>
<feature type="non-terminal residue" evidence="5">
    <location>
        <position position="341"/>
    </location>
</feature>
<dbReference type="SMART" id="SM00088">
    <property type="entry name" value="PINT"/>
    <property type="match status" value="1"/>
</dbReference>
<evidence type="ECO:0000313" key="5">
    <source>
        <dbReference type="EMBL" id="RDH37012.1"/>
    </source>
</evidence>
<evidence type="ECO:0000256" key="1">
    <source>
        <dbReference type="ARBA" id="ARBA00008482"/>
    </source>
</evidence>
<accession>A0A3F3QDU8</accession>